<dbReference type="InterPro" id="IPR013630">
    <property type="entry name" value="Methyltransf_Zn-bd_dom_put"/>
</dbReference>
<dbReference type="Gene3D" id="6.20.50.110">
    <property type="entry name" value="Methyltransferase, zinc-binding domain"/>
    <property type="match status" value="1"/>
</dbReference>
<evidence type="ECO:0000259" key="2">
    <source>
        <dbReference type="Pfam" id="PF08484"/>
    </source>
</evidence>
<evidence type="ECO:0000259" key="1">
    <source>
        <dbReference type="Pfam" id="PF08421"/>
    </source>
</evidence>
<evidence type="ECO:0008006" key="5">
    <source>
        <dbReference type="Google" id="ProtNLM"/>
    </source>
</evidence>
<dbReference type="Pfam" id="PF08421">
    <property type="entry name" value="Methyltransf_13"/>
    <property type="match status" value="1"/>
</dbReference>
<dbReference type="InterPro" id="IPR013691">
    <property type="entry name" value="MeTrfase_14"/>
</dbReference>
<dbReference type="InterPro" id="IPR038576">
    <property type="entry name" value="Methyltransf_Zn-bd_dom_put_sf"/>
</dbReference>
<name>A0A4R8S3U1_9MYCO</name>
<feature type="domain" description="Methyltransferase putative zinc binding" evidence="1">
    <location>
        <begin position="8"/>
        <end position="60"/>
    </location>
</feature>
<evidence type="ECO:0000313" key="4">
    <source>
        <dbReference type="Proteomes" id="UP000295117"/>
    </source>
</evidence>
<dbReference type="EMBL" id="PECH01000004">
    <property type="protein sequence ID" value="TDZ85505.1"/>
    <property type="molecule type" value="Genomic_DNA"/>
</dbReference>
<dbReference type="InterPro" id="IPR029063">
    <property type="entry name" value="SAM-dependent_MTases_sf"/>
</dbReference>
<protein>
    <recommendedName>
        <fullName evidence="5">C-methyltransferase domain-containing protein</fullName>
    </recommendedName>
</protein>
<dbReference type="SUPFAM" id="SSF53335">
    <property type="entry name" value="S-adenosyl-L-methionine-dependent methyltransferases"/>
    <property type="match status" value="1"/>
</dbReference>
<organism evidence="3 4">
    <name type="scientific">Mycobacteroides salmoniphilum</name>
    <dbReference type="NCBI Taxonomy" id="404941"/>
    <lineage>
        <taxon>Bacteria</taxon>
        <taxon>Bacillati</taxon>
        <taxon>Actinomycetota</taxon>
        <taxon>Actinomycetes</taxon>
        <taxon>Mycobacteriales</taxon>
        <taxon>Mycobacteriaceae</taxon>
        <taxon>Mycobacteroides</taxon>
    </lineage>
</organism>
<feature type="domain" description="C-methyltransferase" evidence="2">
    <location>
        <begin position="210"/>
        <end position="345"/>
    </location>
</feature>
<dbReference type="Gene3D" id="3.40.50.150">
    <property type="entry name" value="Vaccinia Virus protein VP39"/>
    <property type="match status" value="1"/>
</dbReference>
<gene>
    <name evidence="3" type="ORF">DE4585_00824</name>
</gene>
<reference evidence="3 4" key="1">
    <citation type="journal article" date="2019" name="Sci. Rep.">
        <title>Extended insight into the Mycobacterium chelonae-abscessus complex through whole genome sequencing of Mycobacterium salmoniphilum outbreak and Mycobacterium salmoniphilum-like strains.</title>
        <authorList>
            <person name="Behra P.R.K."/>
            <person name="Das S."/>
            <person name="Pettersson B.M.F."/>
            <person name="Shirreff L."/>
            <person name="DuCote T."/>
            <person name="Jacobsson K.G."/>
            <person name="Ennis D.G."/>
            <person name="Kirsebom L.A."/>
        </authorList>
    </citation>
    <scope>NUCLEOTIDE SEQUENCE [LARGE SCALE GENOMIC DNA]</scope>
    <source>
        <strain evidence="3 4">DE 4585</strain>
    </source>
</reference>
<dbReference type="Proteomes" id="UP000295117">
    <property type="component" value="Unassembled WGS sequence"/>
</dbReference>
<proteinExistence type="predicted"/>
<sequence length="362" mass="39463">MVPKVIRCRYCLSQRLHRVLDLGAVPAADHFPGASSAPAKDALHPLAMVLCTDCALAQLEIDDTDTEEPRAVEPQALRDQAADAVARVEAAGLLTGRTVYEFTSPHGGSWLNLLFPKGFQIVSAEPADLVLDSFGMMHDRDQADAIGMRARRTSSEGVLLLQFHSIATILRSGQWNSLRHGHFAYYSLTVLRRMLADVGMSVVAVWEFDLYGGTLLVAARHGEHPAPPAVERVLAREKADGAGTSDGFVQLQHEVDQQVQRLTRWLDERRAAGQTVYAYGAPSRAVALFHRAGLTTESVVAVADASVAKQGRRMPGTDIPIVSPADLVTADPARVLLTLPDLYAEVRLRFPELEGRWMTGLC</sequence>
<dbReference type="Pfam" id="PF08484">
    <property type="entry name" value="Methyltransf_14"/>
    <property type="match status" value="1"/>
</dbReference>
<evidence type="ECO:0000313" key="3">
    <source>
        <dbReference type="EMBL" id="TDZ85505.1"/>
    </source>
</evidence>
<comment type="caution">
    <text evidence="3">The sequence shown here is derived from an EMBL/GenBank/DDBJ whole genome shotgun (WGS) entry which is preliminary data.</text>
</comment>
<dbReference type="AlphaFoldDB" id="A0A4R8S3U1"/>
<dbReference type="Gene3D" id="3.40.50.720">
    <property type="entry name" value="NAD(P)-binding Rossmann-like Domain"/>
    <property type="match status" value="1"/>
</dbReference>
<accession>A0A4R8S3U1</accession>